<dbReference type="EMBL" id="BGPR01000793">
    <property type="protein sequence ID" value="GBM35778.1"/>
    <property type="molecule type" value="Genomic_DNA"/>
</dbReference>
<keyword evidence="2" id="KW-1185">Reference proteome</keyword>
<proteinExistence type="predicted"/>
<dbReference type="Proteomes" id="UP000499080">
    <property type="component" value="Unassembled WGS sequence"/>
</dbReference>
<evidence type="ECO:0000313" key="1">
    <source>
        <dbReference type="EMBL" id="GBM35778.1"/>
    </source>
</evidence>
<dbReference type="AlphaFoldDB" id="A0A4Y2F5E2"/>
<gene>
    <name evidence="1" type="ORF">AVEN_108972_1</name>
</gene>
<dbReference type="OrthoDB" id="6154864at2759"/>
<evidence type="ECO:0000313" key="2">
    <source>
        <dbReference type="Proteomes" id="UP000499080"/>
    </source>
</evidence>
<protein>
    <submittedName>
        <fullName evidence="1">Uncharacterized protein</fullName>
    </submittedName>
</protein>
<accession>A0A4Y2F5E2</accession>
<name>A0A4Y2F5E2_ARAVE</name>
<sequence>MSHIINRRRVSETDLSVSKIYGEEMSPLCQRGYEILTGIPTLSSIKSSLHKFRRRVQGISSEASTAADMLKLSDTSTFLLADASTSDRIIVFGTPKGKDMRAKRFTRMGPLNLVISSSYRFILYTQILKAV</sequence>
<reference evidence="1 2" key="1">
    <citation type="journal article" date="2019" name="Sci. Rep.">
        <title>Orb-weaving spider Araneus ventricosus genome elucidates the spidroin gene catalogue.</title>
        <authorList>
            <person name="Kono N."/>
            <person name="Nakamura H."/>
            <person name="Ohtoshi R."/>
            <person name="Moran D.A.P."/>
            <person name="Shinohara A."/>
            <person name="Yoshida Y."/>
            <person name="Fujiwara M."/>
            <person name="Mori M."/>
            <person name="Tomita M."/>
            <person name="Arakawa K."/>
        </authorList>
    </citation>
    <scope>NUCLEOTIDE SEQUENCE [LARGE SCALE GENOMIC DNA]</scope>
</reference>
<organism evidence="1 2">
    <name type="scientific">Araneus ventricosus</name>
    <name type="common">Orbweaver spider</name>
    <name type="synonym">Epeira ventricosa</name>
    <dbReference type="NCBI Taxonomy" id="182803"/>
    <lineage>
        <taxon>Eukaryota</taxon>
        <taxon>Metazoa</taxon>
        <taxon>Ecdysozoa</taxon>
        <taxon>Arthropoda</taxon>
        <taxon>Chelicerata</taxon>
        <taxon>Arachnida</taxon>
        <taxon>Araneae</taxon>
        <taxon>Araneomorphae</taxon>
        <taxon>Entelegynae</taxon>
        <taxon>Araneoidea</taxon>
        <taxon>Araneidae</taxon>
        <taxon>Araneus</taxon>
    </lineage>
</organism>
<comment type="caution">
    <text evidence="1">The sequence shown here is derived from an EMBL/GenBank/DDBJ whole genome shotgun (WGS) entry which is preliminary data.</text>
</comment>